<protein>
    <submittedName>
        <fullName evidence="3">TFIIB-type zinc ribbon-containing protein</fullName>
    </submittedName>
</protein>
<reference evidence="3 4" key="1">
    <citation type="submission" date="2019-01" db="EMBL/GenBank/DDBJ databases">
        <title>Pseudolysobacter antarctica gen. nov., sp. nov., isolated from Fildes Peninsula, Antarctica.</title>
        <authorList>
            <person name="Wei Z."/>
            <person name="Peng F."/>
        </authorList>
    </citation>
    <scope>NUCLEOTIDE SEQUENCE [LARGE SCALE GENOMIC DNA]</scope>
    <source>
        <strain evidence="3 4">AQ6-296</strain>
    </source>
</reference>
<evidence type="ECO:0000313" key="4">
    <source>
        <dbReference type="Proteomes" id="UP000291562"/>
    </source>
</evidence>
<name>A0A411HJZ9_9GAMM</name>
<organism evidence="3 4">
    <name type="scientific">Pseudolysobacter antarcticus</name>
    <dbReference type="NCBI Taxonomy" id="2511995"/>
    <lineage>
        <taxon>Bacteria</taxon>
        <taxon>Pseudomonadati</taxon>
        <taxon>Pseudomonadota</taxon>
        <taxon>Gammaproteobacteria</taxon>
        <taxon>Lysobacterales</taxon>
        <taxon>Rhodanobacteraceae</taxon>
        <taxon>Pseudolysobacter</taxon>
    </lineage>
</organism>
<keyword evidence="2" id="KW-0812">Transmembrane</keyword>
<feature type="compositionally biased region" description="Pro residues" evidence="1">
    <location>
        <begin position="1"/>
        <end position="25"/>
    </location>
</feature>
<dbReference type="Proteomes" id="UP000291562">
    <property type="component" value="Chromosome"/>
</dbReference>
<evidence type="ECO:0000256" key="1">
    <source>
        <dbReference type="SAM" id="MobiDB-lite"/>
    </source>
</evidence>
<dbReference type="RefSeq" id="WP_129833312.1">
    <property type="nucleotide sequence ID" value="NZ_CP035704.1"/>
</dbReference>
<proteinExistence type="predicted"/>
<keyword evidence="4" id="KW-1185">Reference proteome</keyword>
<evidence type="ECO:0000256" key="2">
    <source>
        <dbReference type="SAM" id="Phobius"/>
    </source>
</evidence>
<accession>A0A411HJZ9</accession>
<keyword evidence="2" id="KW-1133">Transmembrane helix</keyword>
<gene>
    <name evidence="3" type="ORF">ELE36_11145</name>
</gene>
<dbReference type="EMBL" id="CP035704">
    <property type="protein sequence ID" value="QBB70866.1"/>
    <property type="molecule type" value="Genomic_DNA"/>
</dbReference>
<feature type="transmembrane region" description="Helical" evidence="2">
    <location>
        <begin position="409"/>
        <end position="430"/>
    </location>
</feature>
<dbReference type="PANTHER" id="PTHR37826">
    <property type="entry name" value="FLOTILLIN BAND_7_5 DOMAIN PROTEIN"/>
    <property type="match status" value="1"/>
</dbReference>
<dbReference type="OrthoDB" id="3182597at2"/>
<evidence type="ECO:0000313" key="3">
    <source>
        <dbReference type="EMBL" id="QBB70866.1"/>
    </source>
</evidence>
<sequence>MPNTSPPIPPPTGPGSPQDVPPPAGSFPIDPSTLPPPIRDELQAPDPVAINTSAAELKDGLNRCPKCGSTEIKQKPGTDLLICLYCRNEWHGEGVEEAFGLGEGIDQLTGTVMASGARDIAADAASMMTFKCPGCGAEVTVNTANAMTARCHWCRHVFGVNEQVPNGAVPDAVLPFHIKKDDAVARIRQFVDKRQLFALKEFKEQFTPENVVAVYLPYMIVDGNVSADVAGHAEIETRRYESGSGDDKKTYYDADVYQVDRHVDFTVDDLPLESSAERGNLDTRTNTNNIINTILPFDTKNAVKWNASYLAGISSEKRDLDVEKLRPHLEDELLSIARAQVQKSVGRYDRGVRWEQEHLSVHGTRWVAMYLPVWLYSYHQPGPNGGMLHYIAVNGRTGKTMGSVPVQHWKLLAAALTVGTFLEVISLFFLRHSS</sequence>
<dbReference type="AlphaFoldDB" id="A0A411HJZ9"/>
<dbReference type="PANTHER" id="PTHR37826:SF3">
    <property type="entry name" value="J DOMAIN-CONTAINING PROTEIN"/>
    <property type="match status" value="1"/>
</dbReference>
<keyword evidence="2" id="KW-0472">Membrane</keyword>
<feature type="region of interest" description="Disordered" evidence="1">
    <location>
        <begin position="1"/>
        <end position="43"/>
    </location>
</feature>
<dbReference type="KEGG" id="xbc:ELE36_11145"/>